<organism evidence="1 2">
    <name type="scientific">Friedmanniomyces endolithicus</name>
    <dbReference type="NCBI Taxonomy" id="329885"/>
    <lineage>
        <taxon>Eukaryota</taxon>
        <taxon>Fungi</taxon>
        <taxon>Dikarya</taxon>
        <taxon>Ascomycota</taxon>
        <taxon>Pezizomycotina</taxon>
        <taxon>Dothideomycetes</taxon>
        <taxon>Dothideomycetidae</taxon>
        <taxon>Mycosphaerellales</taxon>
        <taxon>Teratosphaeriaceae</taxon>
        <taxon>Friedmanniomyces</taxon>
    </lineage>
</organism>
<keyword evidence="2" id="KW-1185">Reference proteome</keyword>
<dbReference type="AlphaFoldDB" id="A0AAN6GW28"/>
<gene>
    <name evidence="1" type="ORF">LTR91_026819</name>
</gene>
<dbReference type="Proteomes" id="UP001175353">
    <property type="component" value="Unassembled WGS sequence"/>
</dbReference>
<protein>
    <submittedName>
        <fullName evidence="1">Uncharacterized protein</fullName>
    </submittedName>
</protein>
<name>A0AAN6GW28_9PEZI</name>
<dbReference type="EMBL" id="JAUJLE010001499">
    <property type="protein sequence ID" value="KAK0948983.1"/>
    <property type="molecule type" value="Genomic_DNA"/>
</dbReference>
<feature type="non-terminal residue" evidence="1">
    <location>
        <position position="1"/>
    </location>
</feature>
<feature type="non-terminal residue" evidence="1">
    <location>
        <position position="55"/>
    </location>
</feature>
<evidence type="ECO:0000313" key="2">
    <source>
        <dbReference type="Proteomes" id="UP001175353"/>
    </source>
</evidence>
<comment type="caution">
    <text evidence="1">The sequence shown here is derived from an EMBL/GenBank/DDBJ whole genome shotgun (WGS) entry which is preliminary data.</text>
</comment>
<sequence>TRKRTCSASCCRRCTGRRSWMICSRRASIRSAGGRSVCRWWRVWGGRRRLLVRCS</sequence>
<evidence type="ECO:0000313" key="1">
    <source>
        <dbReference type="EMBL" id="KAK0948983.1"/>
    </source>
</evidence>
<accession>A0AAN6GW28</accession>
<proteinExistence type="predicted"/>
<reference evidence="1" key="1">
    <citation type="submission" date="2023-06" db="EMBL/GenBank/DDBJ databases">
        <title>Black Yeasts Isolated from many extreme environments.</title>
        <authorList>
            <person name="Coleine C."/>
            <person name="Stajich J.E."/>
            <person name="Selbmann L."/>
        </authorList>
    </citation>
    <scope>NUCLEOTIDE SEQUENCE</scope>
    <source>
        <strain evidence="1">CCFEE 5200</strain>
    </source>
</reference>